<comment type="function">
    <text evidence="4">Has an important function as a repair enzyme for proteins that have been inactivated by oxidation. Catalyzes the reversible oxidation-reduction of methionine sulfoxide in proteins to methionine.</text>
</comment>
<evidence type="ECO:0000256" key="4">
    <source>
        <dbReference type="HAMAP-Rule" id="MF_01401"/>
    </source>
</evidence>
<dbReference type="STRING" id="1159017.SAMN02927930_00765"/>
<comment type="catalytic activity">
    <reaction evidence="2 4">
        <text>L-methionyl-[protein] + [thioredoxin]-disulfide + H2O = L-methionyl-(S)-S-oxide-[protein] + [thioredoxin]-dithiol</text>
        <dbReference type="Rhea" id="RHEA:14217"/>
        <dbReference type="Rhea" id="RHEA-COMP:10698"/>
        <dbReference type="Rhea" id="RHEA-COMP:10700"/>
        <dbReference type="Rhea" id="RHEA-COMP:12313"/>
        <dbReference type="Rhea" id="RHEA-COMP:12315"/>
        <dbReference type="ChEBI" id="CHEBI:15377"/>
        <dbReference type="ChEBI" id="CHEBI:16044"/>
        <dbReference type="ChEBI" id="CHEBI:29950"/>
        <dbReference type="ChEBI" id="CHEBI:44120"/>
        <dbReference type="ChEBI" id="CHEBI:50058"/>
        <dbReference type="EC" id="1.8.4.11"/>
    </reaction>
</comment>
<proteinExistence type="inferred from homology"/>
<dbReference type="RefSeq" id="WP_092591925.1">
    <property type="nucleotide sequence ID" value="NZ_FMXN01000003.1"/>
</dbReference>
<dbReference type="HAMAP" id="MF_01401">
    <property type="entry name" value="MsrA"/>
    <property type="match status" value="1"/>
</dbReference>
<dbReference type="InterPro" id="IPR036509">
    <property type="entry name" value="Met_Sox_Rdtase_MsrA_sf"/>
</dbReference>
<dbReference type="Proteomes" id="UP000199626">
    <property type="component" value="Unassembled WGS sequence"/>
</dbReference>
<evidence type="ECO:0000256" key="1">
    <source>
        <dbReference type="ARBA" id="ARBA00023002"/>
    </source>
</evidence>
<dbReference type="PANTHER" id="PTHR43774:SF1">
    <property type="entry name" value="PEPTIDE METHIONINE SULFOXIDE REDUCTASE MSRA 2"/>
    <property type="match status" value="1"/>
</dbReference>
<dbReference type="GO" id="GO:0008113">
    <property type="term" value="F:peptide-methionine (S)-S-oxide reductase activity"/>
    <property type="evidence" value="ECO:0007669"/>
    <property type="project" value="UniProtKB-UniRule"/>
</dbReference>
<feature type="active site" evidence="4">
    <location>
        <position position="11"/>
    </location>
</feature>
<dbReference type="NCBIfam" id="TIGR00401">
    <property type="entry name" value="msrA"/>
    <property type="match status" value="1"/>
</dbReference>
<evidence type="ECO:0000313" key="7">
    <source>
        <dbReference type="Proteomes" id="UP000199626"/>
    </source>
</evidence>
<evidence type="ECO:0000313" key="6">
    <source>
        <dbReference type="EMBL" id="SDB19316.1"/>
    </source>
</evidence>
<name>A0A1G6BFJ3_9GAMM</name>
<dbReference type="Gene3D" id="3.30.1060.10">
    <property type="entry name" value="Peptide methionine sulphoxide reductase MsrA"/>
    <property type="match status" value="1"/>
</dbReference>
<dbReference type="SUPFAM" id="SSF55068">
    <property type="entry name" value="Peptide methionine sulfoxide reductase"/>
    <property type="match status" value="1"/>
</dbReference>
<feature type="domain" description="Peptide methionine sulphoxide reductase MsrA" evidence="5">
    <location>
        <begin position="4"/>
        <end position="157"/>
    </location>
</feature>
<dbReference type="EC" id="1.8.4.11" evidence="4"/>
<comment type="catalytic activity">
    <reaction evidence="3 4">
        <text>[thioredoxin]-disulfide + L-methionine + H2O = L-methionine (S)-S-oxide + [thioredoxin]-dithiol</text>
        <dbReference type="Rhea" id="RHEA:19993"/>
        <dbReference type="Rhea" id="RHEA-COMP:10698"/>
        <dbReference type="Rhea" id="RHEA-COMP:10700"/>
        <dbReference type="ChEBI" id="CHEBI:15377"/>
        <dbReference type="ChEBI" id="CHEBI:29950"/>
        <dbReference type="ChEBI" id="CHEBI:50058"/>
        <dbReference type="ChEBI" id="CHEBI:57844"/>
        <dbReference type="ChEBI" id="CHEBI:58772"/>
        <dbReference type="EC" id="1.8.4.11"/>
    </reaction>
</comment>
<keyword evidence="7" id="KW-1185">Reference proteome</keyword>
<evidence type="ECO:0000259" key="5">
    <source>
        <dbReference type="Pfam" id="PF01625"/>
    </source>
</evidence>
<dbReference type="PANTHER" id="PTHR43774">
    <property type="entry name" value="PEPTIDE METHIONINE SULFOXIDE REDUCTASE"/>
    <property type="match status" value="1"/>
</dbReference>
<dbReference type="GO" id="GO:0033744">
    <property type="term" value="F:L-methionine:thioredoxin-disulfide S-oxidoreductase activity"/>
    <property type="evidence" value="ECO:0007669"/>
    <property type="project" value="RHEA"/>
</dbReference>
<protein>
    <recommendedName>
        <fullName evidence="4">Peptide methionine sulfoxide reductase MsrA</fullName>
        <shortName evidence="4">Protein-methionine-S-oxide reductase</shortName>
        <ecNumber evidence="4">1.8.4.11</ecNumber>
    </recommendedName>
    <alternativeName>
        <fullName evidence="4">Peptide-methionine (S)-S-oxide reductase</fullName>
        <shortName evidence="4">Peptide Met(O) reductase</shortName>
    </alternativeName>
</protein>
<accession>A0A1G6BFJ3</accession>
<organism evidence="6 7">
    <name type="scientific">Pseudidiomarina indica</name>
    <dbReference type="NCBI Taxonomy" id="1159017"/>
    <lineage>
        <taxon>Bacteria</taxon>
        <taxon>Pseudomonadati</taxon>
        <taxon>Pseudomonadota</taxon>
        <taxon>Gammaproteobacteria</taxon>
        <taxon>Alteromonadales</taxon>
        <taxon>Idiomarinaceae</taxon>
        <taxon>Pseudidiomarina</taxon>
    </lineage>
</organism>
<dbReference type="EMBL" id="FMXN01000003">
    <property type="protein sequence ID" value="SDB19316.1"/>
    <property type="molecule type" value="Genomic_DNA"/>
</dbReference>
<evidence type="ECO:0000256" key="2">
    <source>
        <dbReference type="ARBA" id="ARBA00047806"/>
    </source>
</evidence>
<dbReference type="InterPro" id="IPR002569">
    <property type="entry name" value="Met_Sox_Rdtase_MsrA_dom"/>
</dbReference>
<dbReference type="Pfam" id="PF01625">
    <property type="entry name" value="PMSR"/>
    <property type="match status" value="1"/>
</dbReference>
<keyword evidence="1 4" id="KW-0560">Oxidoreductase</keyword>
<comment type="similarity">
    <text evidence="4">Belongs to the MsrA Met sulfoxide reductase family.</text>
</comment>
<dbReference type="AlphaFoldDB" id="A0A1G6BFJ3"/>
<dbReference type="OrthoDB" id="4174719at2"/>
<sequence length="176" mass="19871">MTQQITLGGGCFWCTEGAYKQVRGITEVQSGYAGGHTEHPTYEEVCTGQTGHAEVVQLTFDPTVISVREILEIFFAIHDPTQLNRQGNDIGTQYRSAIFYHTDEQRLAAEAIIAEMEQEQVWPQPIVTALEAITVFWPAESYHENYVERNPENAYCQAVVQPKLAKFRRTFASKLA</sequence>
<gene>
    <name evidence="4" type="primary">msrA</name>
    <name evidence="6" type="ORF">SAMN02927930_00765</name>
</gene>
<reference evidence="7" key="1">
    <citation type="submission" date="2016-10" db="EMBL/GenBank/DDBJ databases">
        <authorList>
            <person name="Varghese N."/>
            <person name="Submissions S."/>
        </authorList>
    </citation>
    <scope>NUCLEOTIDE SEQUENCE [LARGE SCALE GENOMIC DNA]</scope>
    <source>
        <strain evidence="7">CGMCC 1.10824</strain>
    </source>
</reference>
<evidence type="ECO:0000256" key="3">
    <source>
        <dbReference type="ARBA" id="ARBA00048782"/>
    </source>
</evidence>